<feature type="compositionally biased region" description="Low complexity" evidence="1">
    <location>
        <begin position="1"/>
        <end position="18"/>
    </location>
</feature>
<dbReference type="AlphaFoldDB" id="K9U472"/>
<reference evidence="2 3" key="1">
    <citation type="submission" date="2012-06" db="EMBL/GenBank/DDBJ databases">
        <title>Finished chromosome of genome of Chroococcidiopsis thermalis PCC 7203.</title>
        <authorList>
            <consortium name="US DOE Joint Genome Institute"/>
            <person name="Gugger M."/>
            <person name="Coursin T."/>
            <person name="Rippka R."/>
            <person name="Tandeau De Marsac N."/>
            <person name="Huntemann M."/>
            <person name="Wei C.-L."/>
            <person name="Han J."/>
            <person name="Detter J.C."/>
            <person name="Han C."/>
            <person name="Tapia R."/>
            <person name="Davenport K."/>
            <person name="Daligault H."/>
            <person name="Erkkila T."/>
            <person name="Gu W."/>
            <person name="Munk A.C.C."/>
            <person name="Teshima H."/>
            <person name="Xu Y."/>
            <person name="Chain P."/>
            <person name="Chen A."/>
            <person name="Krypides N."/>
            <person name="Mavromatis K."/>
            <person name="Markowitz V."/>
            <person name="Szeto E."/>
            <person name="Ivanova N."/>
            <person name="Mikhailova N."/>
            <person name="Ovchinnikova G."/>
            <person name="Pagani I."/>
            <person name="Pati A."/>
            <person name="Goodwin L."/>
            <person name="Peters L."/>
            <person name="Pitluck S."/>
            <person name="Woyke T."/>
            <person name="Kerfeld C."/>
        </authorList>
    </citation>
    <scope>NUCLEOTIDE SEQUENCE [LARGE SCALE GENOMIC DNA]</scope>
    <source>
        <strain evidence="2 3">PCC 7203</strain>
    </source>
</reference>
<dbReference type="EMBL" id="CP003597">
    <property type="protein sequence ID" value="AFY89226.1"/>
    <property type="molecule type" value="Genomic_DNA"/>
</dbReference>
<proteinExistence type="predicted"/>
<accession>K9U472</accession>
<dbReference type="eggNOG" id="COG3170">
    <property type="taxonomic scope" value="Bacteria"/>
</dbReference>
<dbReference type="Proteomes" id="UP000010384">
    <property type="component" value="Chromosome"/>
</dbReference>
<protein>
    <submittedName>
        <fullName evidence="2">Uncharacterized protein</fullName>
    </submittedName>
</protein>
<dbReference type="STRING" id="251229.Chro_3799"/>
<name>K9U472_CHRTP</name>
<evidence type="ECO:0000313" key="3">
    <source>
        <dbReference type="Proteomes" id="UP000010384"/>
    </source>
</evidence>
<evidence type="ECO:0000256" key="1">
    <source>
        <dbReference type="SAM" id="MobiDB-lite"/>
    </source>
</evidence>
<organism evidence="2 3">
    <name type="scientific">Chroococcidiopsis thermalis (strain PCC 7203)</name>
    <dbReference type="NCBI Taxonomy" id="251229"/>
    <lineage>
        <taxon>Bacteria</taxon>
        <taxon>Bacillati</taxon>
        <taxon>Cyanobacteriota</taxon>
        <taxon>Cyanophyceae</taxon>
        <taxon>Chroococcidiopsidales</taxon>
        <taxon>Chroococcidiopsidaceae</taxon>
        <taxon>Chroococcidiopsis</taxon>
    </lineage>
</organism>
<dbReference type="InParanoid" id="K9U472"/>
<evidence type="ECO:0000313" key="2">
    <source>
        <dbReference type="EMBL" id="AFY89226.1"/>
    </source>
</evidence>
<sequence length="118" mass="12974">MQTQQQQLPNTTTPTPTQISGSAAPKPARSGGAKERAQRIFAAICEWNQQHPQDTWAMTVGLLEETFGINRKAAKEFISANQNLIEEHHAQIGVDNQRGHNRGKDAAALKAFVQQFPA</sequence>
<feature type="region of interest" description="Disordered" evidence="1">
    <location>
        <begin position="1"/>
        <end position="35"/>
    </location>
</feature>
<keyword evidence="3" id="KW-1185">Reference proteome</keyword>
<dbReference type="HOGENOM" id="CLU_2068929_0_0_3"/>
<dbReference type="KEGG" id="cthe:Chro_3799"/>
<gene>
    <name evidence="2" type="ORF">Chro_3799</name>
</gene>